<dbReference type="Proteomes" id="UP001597097">
    <property type="component" value="Unassembled WGS sequence"/>
</dbReference>
<dbReference type="PANTHER" id="PTHR31157:SF1">
    <property type="entry name" value="SCP DOMAIN-CONTAINING PROTEIN"/>
    <property type="match status" value="1"/>
</dbReference>
<dbReference type="Pfam" id="PF00188">
    <property type="entry name" value="CAP"/>
    <property type="match status" value="1"/>
</dbReference>
<evidence type="ECO:0000313" key="5">
    <source>
        <dbReference type="Proteomes" id="UP001597097"/>
    </source>
</evidence>
<dbReference type="CDD" id="cd05379">
    <property type="entry name" value="CAP_bacterial"/>
    <property type="match status" value="1"/>
</dbReference>
<keyword evidence="5" id="KW-1185">Reference proteome</keyword>
<feature type="region of interest" description="Disordered" evidence="1">
    <location>
        <begin position="89"/>
        <end position="111"/>
    </location>
</feature>
<dbReference type="PANTHER" id="PTHR31157">
    <property type="entry name" value="SCP DOMAIN-CONTAINING PROTEIN"/>
    <property type="match status" value="1"/>
</dbReference>
<keyword evidence="2" id="KW-1133">Transmembrane helix</keyword>
<evidence type="ECO:0000259" key="3">
    <source>
        <dbReference type="Pfam" id="PF00188"/>
    </source>
</evidence>
<evidence type="ECO:0000256" key="1">
    <source>
        <dbReference type="SAM" id="MobiDB-lite"/>
    </source>
</evidence>
<keyword evidence="2" id="KW-0812">Transmembrane</keyword>
<feature type="transmembrane region" description="Helical" evidence="2">
    <location>
        <begin position="20"/>
        <end position="39"/>
    </location>
</feature>
<dbReference type="RefSeq" id="WP_219531479.1">
    <property type="nucleotide sequence ID" value="NZ_JAHKRM010000011.1"/>
</dbReference>
<proteinExistence type="predicted"/>
<evidence type="ECO:0000256" key="2">
    <source>
        <dbReference type="SAM" id="Phobius"/>
    </source>
</evidence>
<keyword evidence="2" id="KW-0472">Membrane</keyword>
<accession>A0ABW4GJF7</accession>
<sequence length="250" mass="27223">MWHNSLTRHTQRSARRRNHLGVLACLMAVLFTGVLIGRMTDEADPADHIYLNETAPPAAAAKVKATPKPKKAQPYAGRIARETTTGIPRGRASIRPTKRPDKNTVPGYTAEDPTRVLGEQTVEVSPAMGAKVVSLTNAARVKRGCAPLRTDARLTRSARAHSIEMAESGRFTHDSPDGSSPWDRMERAGYRMGAAENIGRGYTSPEEAVRGWLDSADHRQNILNCRIESIGVGVVAGPGGPWWTQDFGYS</sequence>
<feature type="domain" description="SCP" evidence="3">
    <location>
        <begin position="134"/>
        <end position="247"/>
    </location>
</feature>
<dbReference type="InterPro" id="IPR014044">
    <property type="entry name" value="CAP_dom"/>
</dbReference>
<reference evidence="5" key="1">
    <citation type="journal article" date="2019" name="Int. J. Syst. Evol. Microbiol.">
        <title>The Global Catalogue of Microorganisms (GCM) 10K type strain sequencing project: providing services to taxonomists for standard genome sequencing and annotation.</title>
        <authorList>
            <consortium name="The Broad Institute Genomics Platform"/>
            <consortium name="The Broad Institute Genome Sequencing Center for Infectious Disease"/>
            <person name="Wu L."/>
            <person name="Ma J."/>
        </authorList>
    </citation>
    <scope>NUCLEOTIDE SEQUENCE [LARGE SCALE GENOMIC DNA]</scope>
    <source>
        <strain evidence="5">CGMCC 1.15399</strain>
    </source>
</reference>
<name>A0ABW4GJF7_9ACTN</name>
<organism evidence="4 5">
    <name type="scientific">Nonomuraea guangzhouensis</name>
    <dbReference type="NCBI Taxonomy" id="1291555"/>
    <lineage>
        <taxon>Bacteria</taxon>
        <taxon>Bacillati</taxon>
        <taxon>Actinomycetota</taxon>
        <taxon>Actinomycetes</taxon>
        <taxon>Streptosporangiales</taxon>
        <taxon>Streptosporangiaceae</taxon>
        <taxon>Nonomuraea</taxon>
    </lineage>
</organism>
<evidence type="ECO:0000313" key="4">
    <source>
        <dbReference type="EMBL" id="MFD1542494.1"/>
    </source>
</evidence>
<gene>
    <name evidence="4" type="ORF">ACFSJ0_35945</name>
</gene>
<protein>
    <submittedName>
        <fullName evidence="4">CAP domain-containing protein</fullName>
    </submittedName>
</protein>
<comment type="caution">
    <text evidence="4">The sequence shown here is derived from an EMBL/GenBank/DDBJ whole genome shotgun (WGS) entry which is preliminary data.</text>
</comment>
<dbReference type="EMBL" id="JBHUCM010000031">
    <property type="protein sequence ID" value="MFD1542494.1"/>
    <property type="molecule type" value="Genomic_DNA"/>
</dbReference>